<proteinExistence type="predicted"/>
<dbReference type="SUPFAM" id="SSF48452">
    <property type="entry name" value="TPR-like"/>
    <property type="match status" value="2"/>
</dbReference>
<reference evidence="2 3" key="1">
    <citation type="submission" date="2016-11" db="EMBL/GenBank/DDBJ databases">
        <authorList>
            <person name="Jaros S."/>
            <person name="Januszkiewicz K."/>
            <person name="Wedrychowicz H."/>
        </authorList>
    </citation>
    <scope>NUCLEOTIDE SEQUENCE [LARGE SCALE GENOMIC DNA]</scope>
    <source>
        <strain evidence="2 3">DSM 12906</strain>
    </source>
</reference>
<dbReference type="STRING" id="1123357.SAMN02745244_01940"/>
<dbReference type="Gene3D" id="1.25.40.10">
    <property type="entry name" value="Tetratricopeptide repeat domain"/>
    <property type="match status" value="1"/>
</dbReference>
<protein>
    <recommendedName>
        <fullName evidence="4">Tetratricopeptide repeat-containing protein</fullName>
    </recommendedName>
</protein>
<keyword evidence="3" id="KW-1185">Reference proteome</keyword>
<dbReference type="Proteomes" id="UP000184512">
    <property type="component" value="Unassembled WGS sequence"/>
</dbReference>
<evidence type="ECO:0008006" key="4">
    <source>
        <dbReference type="Google" id="ProtNLM"/>
    </source>
</evidence>
<feature type="compositionally biased region" description="Basic and acidic residues" evidence="1">
    <location>
        <begin position="279"/>
        <end position="292"/>
    </location>
</feature>
<dbReference type="EMBL" id="FQZG01000032">
    <property type="protein sequence ID" value="SHJ19913.1"/>
    <property type="molecule type" value="Genomic_DNA"/>
</dbReference>
<feature type="region of interest" description="Disordered" evidence="1">
    <location>
        <begin position="546"/>
        <end position="579"/>
    </location>
</feature>
<dbReference type="RefSeq" id="WP_139280193.1">
    <property type="nucleotide sequence ID" value="NZ_FQZG01000032.1"/>
</dbReference>
<evidence type="ECO:0000256" key="1">
    <source>
        <dbReference type="SAM" id="MobiDB-lite"/>
    </source>
</evidence>
<evidence type="ECO:0000313" key="3">
    <source>
        <dbReference type="Proteomes" id="UP000184512"/>
    </source>
</evidence>
<organism evidence="2 3">
    <name type="scientific">Tessaracoccus bendigoensis DSM 12906</name>
    <dbReference type="NCBI Taxonomy" id="1123357"/>
    <lineage>
        <taxon>Bacteria</taxon>
        <taxon>Bacillati</taxon>
        <taxon>Actinomycetota</taxon>
        <taxon>Actinomycetes</taxon>
        <taxon>Propionibacteriales</taxon>
        <taxon>Propionibacteriaceae</taxon>
        <taxon>Tessaracoccus</taxon>
    </lineage>
</organism>
<sequence>MTMTILDYSQLDAARRLDLAGNLQDAHEHLLRYLRGSGRGQDSRRRSAAFRLQARILRHGEDPADLRMARDSASHAVRLANLAASAPGERSVGLAELELAACLLASDRHIQALGMAKGWLDDPDATVSGWAWALVGECHLETSQFFVAVADLQNALAEFARAGKQVRERSVRITLADALTRCGRLGDAASVLEQDRGYWSQPAAPTRIRIRYLLARAGNLHQLGRIAEALDNLEDAQALLGTCTGMDAVKVRLDQQFAACLTEWGQLDRAEGRRKKANGRLDRLAPRFDGPREPPPPPSAPIAVDLGRERRTPDERRVNQDLVHSDEQLQARLARRLRDKATLSQRRLSAAALGSQVDLAINEAKGSPKALTPRVAGQVARLHGVPGLERVEVGALVEAGALLRGLGTTSLLESQRLLRRAVERVRFLDGMELWEARALLELGRTLDAMGESDRALECVLGGAGALHLERFAMRKRAFRDAWLRTELHPAFELGVRLALERNLPEVASEIIVFSRTAGFVASGAPDIAGGDRTDLPFLPVPRTGDPDDLPFDIQGHTNRAEHRSGPSDRTPTQGIHYAI</sequence>
<evidence type="ECO:0000313" key="2">
    <source>
        <dbReference type="EMBL" id="SHJ19913.1"/>
    </source>
</evidence>
<name>A0A1M6HCP5_9ACTN</name>
<feature type="region of interest" description="Disordered" evidence="1">
    <location>
        <begin position="271"/>
        <end position="308"/>
    </location>
</feature>
<dbReference type="InterPro" id="IPR011990">
    <property type="entry name" value="TPR-like_helical_dom_sf"/>
</dbReference>
<dbReference type="AlphaFoldDB" id="A0A1M6HCP5"/>
<dbReference type="OrthoDB" id="3724374at2"/>
<accession>A0A1M6HCP5</accession>
<gene>
    <name evidence="2" type="ORF">SAMN02745244_01940</name>
</gene>